<dbReference type="AlphaFoldDB" id="A0A2S8JCH0"/>
<dbReference type="PRINTS" id="PR00035">
    <property type="entry name" value="HTHGNTR"/>
</dbReference>
<dbReference type="SMART" id="SM00866">
    <property type="entry name" value="UTRA"/>
    <property type="match status" value="1"/>
</dbReference>
<keyword evidence="1" id="KW-0805">Transcription regulation</keyword>
<evidence type="ECO:0000313" key="5">
    <source>
        <dbReference type="EMBL" id="PQP24669.1"/>
    </source>
</evidence>
<dbReference type="GO" id="GO:0003700">
    <property type="term" value="F:DNA-binding transcription factor activity"/>
    <property type="evidence" value="ECO:0007669"/>
    <property type="project" value="InterPro"/>
</dbReference>
<evidence type="ECO:0000256" key="3">
    <source>
        <dbReference type="ARBA" id="ARBA00023163"/>
    </source>
</evidence>
<dbReference type="SMART" id="SM00345">
    <property type="entry name" value="HTH_GNTR"/>
    <property type="match status" value="1"/>
</dbReference>
<dbReference type="InterPro" id="IPR050679">
    <property type="entry name" value="Bact_HTH_transcr_reg"/>
</dbReference>
<dbReference type="GO" id="GO:0045892">
    <property type="term" value="P:negative regulation of DNA-templated transcription"/>
    <property type="evidence" value="ECO:0007669"/>
    <property type="project" value="TreeGrafter"/>
</dbReference>
<comment type="caution">
    <text evidence="5">The sequence shown here is derived from an EMBL/GenBank/DDBJ whole genome shotgun (WGS) entry which is preliminary data.</text>
</comment>
<dbReference type="InterPro" id="IPR011663">
    <property type="entry name" value="UTRA"/>
</dbReference>
<name>A0A2S8JCH0_RHOOP</name>
<dbReference type="Pfam" id="PF07702">
    <property type="entry name" value="UTRA"/>
    <property type="match status" value="1"/>
</dbReference>
<gene>
    <name evidence="5" type="ORF">C5613_12585</name>
</gene>
<dbReference type="EMBL" id="PUIO01000012">
    <property type="protein sequence ID" value="PQP24669.1"/>
    <property type="molecule type" value="Genomic_DNA"/>
</dbReference>
<dbReference type="Pfam" id="PF00392">
    <property type="entry name" value="GntR"/>
    <property type="match status" value="1"/>
</dbReference>
<dbReference type="InterPro" id="IPR036390">
    <property type="entry name" value="WH_DNA-bd_sf"/>
</dbReference>
<feature type="domain" description="HTH gntR-type" evidence="4">
    <location>
        <begin position="17"/>
        <end position="84"/>
    </location>
</feature>
<dbReference type="PANTHER" id="PTHR44846">
    <property type="entry name" value="MANNOSYL-D-GLYCERATE TRANSPORT/METABOLISM SYSTEM REPRESSOR MNGR-RELATED"/>
    <property type="match status" value="1"/>
</dbReference>
<dbReference type="SUPFAM" id="SSF46785">
    <property type="entry name" value="Winged helix' DNA-binding domain"/>
    <property type="match status" value="1"/>
</dbReference>
<dbReference type="CDD" id="cd07377">
    <property type="entry name" value="WHTH_GntR"/>
    <property type="match status" value="1"/>
</dbReference>
<keyword evidence="2" id="KW-0238">DNA-binding</keyword>
<organism evidence="5 6">
    <name type="scientific">Rhodococcus opacus</name>
    <name type="common">Nocardia opaca</name>
    <dbReference type="NCBI Taxonomy" id="37919"/>
    <lineage>
        <taxon>Bacteria</taxon>
        <taxon>Bacillati</taxon>
        <taxon>Actinomycetota</taxon>
        <taxon>Actinomycetes</taxon>
        <taxon>Mycobacteriales</taxon>
        <taxon>Nocardiaceae</taxon>
        <taxon>Rhodococcus</taxon>
    </lineage>
</organism>
<dbReference type="RefSeq" id="WP_105414607.1">
    <property type="nucleotide sequence ID" value="NZ_PUIO01000012.1"/>
</dbReference>
<keyword evidence="3" id="KW-0804">Transcription</keyword>
<dbReference type="Proteomes" id="UP000239290">
    <property type="component" value="Unassembled WGS sequence"/>
</dbReference>
<evidence type="ECO:0000256" key="2">
    <source>
        <dbReference type="ARBA" id="ARBA00023125"/>
    </source>
</evidence>
<dbReference type="Gene3D" id="1.10.10.10">
    <property type="entry name" value="Winged helix-like DNA-binding domain superfamily/Winged helix DNA-binding domain"/>
    <property type="match status" value="1"/>
</dbReference>
<proteinExistence type="predicted"/>
<dbReference type="PANTHER" id="PTHR44846:SF17">
    <property type="entry name" value="GNTR-FAMILY TRANSCRIPTIONAL REGULATOR"/>
    <property type="match status" value="1"/>
</dbReference>
<dbReference type="PROSITE" id="PS50949">
    <property type="entry name" value="HTH_GNTR"/>
    <property type="match status" value="1"/>
</dbReference>
<sequence>MVVNPTPLPTASRSSRADHARRFADLLRQQIHADSFAERGLPSESELAAEFGVSRNAVRDGLALLKQEGLIDRAPRVGTHVAQRKYDHGLDALLGLKETLKGHGEVRNDVRAALEISPPPAVARRLQLEPGEQAVYIERVRYLGDLPLSLDLTYLVPDIGAEILGHDLETNDVFALIEEVCGQPLGSADLAIESVNADAHSAANLQTPEGAALLLLERLTRLVDGRPVDLEYIRMRGDRITMRSSLVRRPDITNWELTS</sequence>
<dbReference type="GO" id="GO:0003677">
    <property type="term" value="F:DNA binding"/>
    <property type="evidence" value="ECO:0007669"/>
    <property type="project" value="UniProtKB-KW"/>
</dbReference>
<dbReference type="SUPFAM" id="SSF64288">
    <property type="entry name" value="Chorismate lyase-like"/>
    <property type="match status" value="1"/>
</dbReference>
<dbReference type="Gene3D" id="3.40.1410.10">
    <property type="entry name" value="Chorismate lyase-like"/>
    <property type="match status" value="1"/>
</dbReference>
<evidence type="ECO:0000313" key="6">
    <source>
        <dbReference type="Proteomes" id="UP000239290"/>
    </source>
</evidence>
<dbReference type="InterPro" id="IPR028978">
    <property type="entry name" value="Chorismate_lyase_/UTRA_dom_sf"/>
</dbReference>
<protein>
    <submittedName>
        <fullName evidence="5">GntR family transcriptional regulator</fullName>
    </submittedName>
</protein>
<dbReference type="InterPro" id="IPR036388">
    <property type="entry name" value="WH-like_DNA-bd_sf"/>
</dbReference>
<evidence type="ECO:0000259" key="4">
    <source>
        <dbReference type="PROSITE" id="PS50949"/>
    </source>
</evidence>
<reference evidence="6" key="1">
    <citation type="submission" date="2018-02" db="EMBL/GenBank/DDBJ databases">
        <title>Draft genome sequencing of Rhodococcus opacus KU647198.</title>
        <authorList>
            <person name="Zheng B.-X."/>
        </authorList>
    </citation>
    <scope>NUCLEOTIDE SEQUENCE [LARGE SCALE GENOMIC DNA]</scope>
    <source>
        <strain evidence="6">04-OD7</strain>
    </source>
</reference>
<accession>A0A2S8JCH0</accession>
<dbReference type="InterPro" id="IPR000524">
    <property type="entry name" value="Tscrpt_reg_HTH_GntR"/>
</dbReference>
<evidence type="ECO:0000256" key="1">
    <source>
        <dbReference type="ARBA" id="ARBA00023015"/>
    </source>
</evidence>